<dbReference type="Pfam" id="PF00149">
    <property type="entry name" value="Metallophos"/>
    <property type="match status" value="1"/>
</dbReference>
<gene>
    <name evidence="7" type="primary">NT5E_0</name>
    <name evidence="7" type="ORF">CFIMG_008679RA00001</name>
</gene>
<feature type="domain" description="Calcineurin-like phosphoesterase" evidence="5">
    <location>
        <begin position="40"/>
        <end position="251"/>
    </location>
</feature>
<evidence type="ECO:0000313" key="7">
    <source>
        <dbReference type="EMBL" id="PHH51507.1"/>
    </source>
</evidence>
<dbReference type="STRING" id="1035309.A0A2C5WZR4"/>
<dbReference type="Gene3D" id="3.90.780.10">
    <property type="entry name" value="5'-Nucleotidase, C-terminal domain"/>
    <property type="match status" value="1"/>
</dbReference>
<evidence type="ECO:0000313" key="8">
    <source>
        <dbReference type="Proteomes" id="UP000222788"/>
    </source>
</evidence>
<protein>
    <submittedName>
        <fullName evidence="7">5'-nucleotidase</fullName>
    </submittedName>
</protein>
<comment type="caution">
    <text evidence="7">The sequence shown here is derived from an EMBL/GenBank/DDBJ whole genome shotgun (WGS) entry which is preliminary data.</text>
</comment>
<organism evidence="7 8">
    <name type="scientific">Ceratocystis fimbriata CBS 114723</name>
    <dbReference type="NCBI Taxonomy" id="1035309"/>
    <lineage>
        <taxon>Eukaryota</taxon>
        <taxon>Fungi</taxon>
        <taxon>Dikarya</taxon>
        <taxon>Ascomycota</taxon>
        <taxon>Pezizomycotina</taxon>
        <taxon>Sordariomycetes</taxon>
        <taxon>Hypocreomycetidae</taxon>
        <taxon>Microascales</taxon>
        <taxon>Ceratocystidaceae</taxon>
        <taxon>Ceratocystis</taxon>
    </lineage>
</organism>
<sequence>MKVYTLASLAMAGLVAANDVLYSQRLAKRDPNAPEPFKAKFYHVNDIHSHLDIFAKSGLDCKNPEYGCYGGYSRIKHVLDTARAEDEDALVFDAGDEFQGTLFYAHYKTAKISETLNRVGFDAMTLGNHEWDGGDVELGEFLTNLEFPVLSANIDSADPNINATARPYVIFEKQQIAVIGVTTQDTDVLSSPDNTIFLDVVSTVQRIIDDIQATTNIKRIVALTHIGIDQDIKLAEATRGLSLIMGGHSHTLLGDMPDAEGKYPTIAHDADGNEVFVVTAHCWGDYVGKIEVAFDEDGHALSYEGAPIPITDKTPFDAELQADIDEWRKGFQDYASVVVGSAATDLDQDKCRKEECVLGNAVADAMLEYVMRNSKSEISKDDEKRYFTMVNSAGIRATIESGDVTLNDVLTALPFRSMVVEAEFDGKTLWDTFEGSVSRRNIVNGQPITSFFQVSRGVEIIYNPTMPAGSRLISVKINGEQLNPDETYRMVAVDFMLKGGDNMLLLNNANKKASYKEVDVVFLDYLKRWSPIKAEIDGRIVKFDPSSSSTSEAASSTNSDSNNKAVSYTGGYVASTGALPTHAAFSTGTFAKTTTGYAKSTKLPLVTAAAAGPHLKTPGKRHKEPRSSFLSGSDSHSDSDDENESWKSAKARKTKATNAYPVASGSPVQPYGNHTVPATLLTATAGRPSTTSLANSMPGTGSPIRPLGASTDAHSTALSAFTSVPDIDIVYVTSQLTHTVVVTVDCTSTTATTGANGMVTPGKCEPIVSTSFYVADVTTTVPKPTGAYVGVPAGPGPAAGAHSSAPAGPGASSLVPGAAATHGASNSGSGSGSSADSNSGSGAAPAGPANPNPFSTYTGMAHSAIPTTLPVTFSSVVAPAGPNTPATSSKSSPASSESSDVPVVTAAATTMAASFSAVVVALAAALLL</sequence>
<dbReference type="InterPro" id="IPR008334">
    <property type="entry name" value="5'-Nucleotdase_C"/>
</dbReference>
<dbReference type="PANTHER" id="PTHR11575">
    <property type="entry name" value="5'-NUCLEOTIDASE-RELATED"/>
    <property type="match status" value="1"/>
</dbReference>
<dbReference type="Pfam" id="PF02872">
    <property type="entry name" value="5_nucleotid_C"/>
    <property type="match status" value="1"/>
</dbReference>
<evidence type="ECO:0000256" key="2">
    <source>
        <dbReference type="ARBA" id="ARBA00022729"/>
    </source>
</evidence>
<evidence type="ECO:0000256" key="1">
    <source>
        <dbReference type="ARBA" id="ARBA00006654"/>
    </source>
</evidence>
<proteinExistence type="inferred from homology"/>
<feature type="domain" description="5'-Nucleotidase C-terminal" evidence="6">
    <location>
        <begin position="338"/>
        <end position="503"/>
    </location>
</feature>
<dbReference type="OrthoDB" id="7722975at2759"/>
<dbReference type="InterPro" id="IPR004843">
    <property type="entry name" value="Calcineurin-like_PHP"/>
</dbReference>
<reference evidence="7 8" key="2">
    <citation type="journal article" date="2013" name="IMA Fungus">
        <title>IMA Genome-F 1: Ceratocystis fimbriata: Draft nuclear genome sequence for the plant pathogen, Ceratocystis fimbriata.</title>
        <authorList>
            <person name="Wilken P.M."/>
            <person name="Steenkamp E.T."/>
            <person name="Wingfield M.J."/>
            <person name="de Beer Z.W."/>
            <person name="Wingfield B.D."/>
        </authorList>
    </citation>
    <scope>NUCLEOTIDE SEQUENCE [LARGE SCALE GENOMIC DNA]</scope>
    <source>
        <strain evidence="7 8">CBS 114723</strain>
    </source>
</reference>
<dbReference type="Gene3D" id="3.60.21.10">
    <property type="match status" value="1"/>
</dbReference>
<dbReference type="PRINTS" id="PR01607">
    <property type="entry name" value="APYRASEFAMLY"/>
</dbReference>
<dbReference type="InterPro" id="IPR006179">
    <property type="entry name" value="5_nucleotidase/apyrase"/>
</dbReference>
<feature type="signal peptide" evidence="4">
    <location>
        <begin position="1"/>
        <end position="17"/>
    </location>
</feature>
<keyword evidence="2 4" id="KW-0732">Signal</keyword>
<dbReference type="PANTHER" id="PTHR11575:SF24">
    <property type="entry name" value="5'-NUCLEOTIDASE"/>
    <property type="match status" value="1"/>
</dbReference>
<dbReference type="InterPro" id="IPR036907">
    <property type="entry name" value="5'-Nucleotdase_C_sf"/>
</dbReference>
<dbReference type="SUPFAM" id="SSF55816">
    <property type="entry name" value="5'-nucleotidase (syn. UDP-sugar hydrolase), C-terminal domain"/>
    <property type="match status" value="1"/>
</dbReference>
<accession>A0A2C5WZR4</accession>
<feature type="region of interest" description="Disordered" evidence="3">
    <location>
        <begin position="611"/>
        <end position="673"/>
    </location>
</feature>
<evidence type="ECO:0000256" key="4">
    <source>
        <dbReference type="SAM" id="SignalP"/>
    </source>
</evidence>
<dbReference type="CDD" id="cd07409">
    <property type="entry name" value="MPP_CD73_N"/>
    <property type="match status" value="1"/>
</dbReference>
<dbReference type="EMBL" id="APWK03000092">
    <property type="protein sequence ID" value="PHH51507.1"/>
    <property type="molecule type" value="Genomic_DNA"/>
</dbReference>
<dbReference type="InterPro" id="IPR029052">
    <property type="entry name" value="Metallo-depent_PP-like"/>
</dbReference>
<reference evidence="7 8" key="1">
    <citation type="journal article" date="2013" name="Fungal Biol.">
        <title>Analysis of microsatellite markers in the genome of the plant pathogen Ceratocystis fimbriata.</title>
        <authorList>
            <person name="Simpson M.C."/>
            <person name="Wilken P.M."/>
            <person name="Coetzee M.P."/>
            <person name="Wingfield M.J."/>
            <person name="Wingfield B.D."/>
        </authorList>
    </citation>
    <scope>NUCLEOTIDE SEQUENCE [LARGE SCALE GENOMIC DNA]</scope>
    <source>
        <strain evidence="7 8">CBS 114723</strain>
    </source>
</reference>
<dbReference type="GO" id="GO:0016787">
    <property type="term" value="F:hydrolase activity"/>
    <property type="evidence" value="ECO:0007669"/>
    <property type="project" value="InterPro"/>
</dbReference>
<dbReference type="GO" id="GO:0009166">
    <property type="term" value="P:nucleotide catabolic process"/>
    <property type="evidence" value="ECO:0007669"/>
    <property type="project" value="InterPro"/>
</dbReference>
<dbReference type="SUPFAM" id="SSF56300">
    <property type="entry name" value="Metallo-dependent phosphatases"/>
    <property type="match status" value="1"/>
</dbReference>
<feature type="region of interest" description="Disordered" evidence="3">
    <location>
        <begin position="797"/>
        <end position="850"/>
    </location>
</feature>
<name>A0A2C5WZR4_9PEZI</name>
<comment type="similarity">
    <text evidence="1">Belongs to the 5'-nucleotidase family.</text>
</comment>
<dbReference type="Proteomes" id="UP000222788">
    <property type="component" value="Unassembled WGS sequence"/>
</dbReference>
<evidence type="ECO:0000259" key="5">
    <source>
        <dbReference type="Pfam" id="PF00149"/>
    </source>
</evidence>
<keyword evidence="8" id="KW-1185">Reference proteome</keyword>
<evidence type="ECO:0000259" key="6">
    <source>
        <dbReference type="Pfam" id="PF02872"/>
    </source>
</evidence>
<feature type="chain" id="PRO_5011976514" evidence="4">
    <location>
        <begin position="18"/>
        <end position="928"/>
    </location>
</feature>
<evidence type="ECO:0000256" key="3">
    <source>
        <dbReference type="SAM" id="MobiDB-lite"/>
    </source>
</evidence>
<dbReference type="AlphaFoldDB" id="A0A2C5WZR4"/>